<name>A0AA96J316_9VIRU</name>
<dbReference type="EMBL" id="OR343188">
    <property type="protein sequence ID" value="WNL49740.1"/>
    <property type="molecule type" value="Genomic_DNA"/>
</dbReference>
<feature type="transmembrane region" description="Helical" evidence="1">
    <location>
        <begin position="6"/>
        <end position="22"/>
    </location>
</feature>
<gene>
    <name evidence="2" type="ORF">MarFTMF_224</name>
</gene>
<sequence length="106" mass="11792">MNTSTAAILVLLLFVSLLWLMLKTRPSKEARFGGSSFTGPSSLEIPNSAVTTQTEKECLHVCKAIPLANAYTFDPSTKVCQPFIVKRNFTLREDDRKNSMVFDCVC</sequence>
<protein>
    <submittedName>
        <fullName evidence="2">Transmembrane domain containing protein</fullName>
    </submittedName>
</protein>
<evidence type="ECO:0000313" key="2">
    <source>
        <dbReference type="EMBL" id="WNL49740.1"/>
    </source>
</evidence>
<keyword evidence="1 2" id="KW-0812">Transmembrane</keyword>
<keyword evidence="1" id="KW-0472">Membrane</keyword>
<accession>A0AA96J316</accession>
<keyword evidence="1" id="KW-1133">Transmembrane helix</keyword>
<evidence type="ECO:0000256" key="1">
    <source>
        <dbReference type="SAM" id="Phobius"/>
    </source>
</evidence>
<organism evidence="2">
    <name type="scientific">Marseillevirus sp</name>
    <dbReference type="NCBI Taxonomy" id="2809551"/>
    <lineage>
        <taxon>Viruses</taxon>
        <taxon>Varidnaviria</taxon>
        <taxon>Bamfordvirae</taxon>
        <taxon>Nucleocytoviricota</taxon>
        <taxon>Megaviricetes</taxon>
        <taxon>Pimascovirales</taxon>
        <taxon>Pimascovirales incertae sedis</taxon>
        <taxon>Marseilleviridae</taxon>
        <taxon>Marseillevirus</taxon>
    </lineage>
</organism>
<proteinExistence type="predicted"/>
<reference evidence="2" key="1">
    <citation type="submission" date="2023-07" db="EMBL/GenBank/DDBJ databases">
        <authorList>
            <person name="Xia Y."/>
        </authorList>
    </citation>
    <scope>NUCLEOTIDE SEQUENCE</scope>
    <source>
        <strain evidence="2">F</strain>
    </source>
</reference>